<gene>
    <name evidence="3" type="ORF">GCM10010990_34850</name>
</gene>
<dbReference type="PANTHER" id="PTHR43788">
    <property type="entry name" value="DNA2/NAM7 HELICASE FAMILY MEMBER"/>
    <property type="match status" value="1"/>
</dbReference>
<dbReference type="EMBL" id="BMIP01000011">
    <property type="protein sequence ID" value="GGD81916.1"/>
    <property type="molecule type" value="Genomic_DNA"/>
</dbReference>
<dbReference type="InterPro" id="IPR014862">
    <property type="entry name" value="TrwC"/>
</dbReference>
<evidence type="ECO:0000313" key="4">
    <source>
        <dbReference type="Proteomes" id="UP000612349"/>
    </source>
</evidence>
<dbReference type="InterPro" id="IPR050534">
    <property type="entry name" value="Coronavir_polyprotein_1ab"/>
</dbReference>
<dbReference type="InterPro" id="IPR014059">
    <property type="entry name" value="TraI/TrwC_relax"/>
</dbReference>
<dbReference type="SUPFAM" id="SSF52540">
    <property type="entry name" value="P-loop containing nucleoside triphosphate hydrolases"/>
    <property type="match status" value="2"/>
</dbReference>
<feature type="domain" description="TrwC relaxase" evidence="2">
    <location>
        <begin position="11"/>
        <end position="281"/>
    </location>
</feature>
<dbReference type="Gene3D" id="3.40.50.300">
    <property type="entry name" value="P-loop containing nucleotide triphosphate hydrolases"/>
    <property type="match status" value="2"/>
</dbReference>
<organism evidence="3 4">
    <name type="scientific">Croceicoccus mobilis</name>
    <dbReference type="NCBI Taxonomy" id="1703339"/>
    <lineage>
        <taxon>Bacteria</taxon>
        <taxon>Pseudomonadati</taxon>
        <taxon>Pseudomonadota</taxon>
        <taxon>Alphaproteobacteria</taxon>
        <taxon>Sphingomonadales</taxon>
        <taxon>Erythrobacteraceae</taxon>
        <taxon>Croceicoccus</taxon>
    </lineage>
</organism>
<evidence type="ECO:0000259" key="2">
    <source>
        <dbReference type="Pfam" id="PF08751"/>
    </source>
</evidence>
<dbReference type="Pfam" id="PF08751">
    <property type="entry name" value="TrwC"/>
    <property type="match status" value="1"/>
</dbReference>
<proteinExistence type="predicted"/>
<dbReference type="NCBIfam" id="TIGR02686">
    <property type="entry name" value="relax_trwC"/>
    <property type="match status" value="1"/>
</dbReference>
<dbReference type="OrthoDB" id="98563at2"/>
<feature type="compositionally biased region" description="Basic and acidic residues" evidence="1">
    <location>
        <begin position="951"/>
        <end position="974"/>
    </location>
</feature>
<dbReference type="InterPro" id="IPR027417">
    <property type="entry name" value="P-loop_NTPase"/>
</dbReference>
<evidence type="ECO:0000256" key="1">
    <source>
        <dbReference type="SAM" id="MobiDB-lite"/>
    </source>
</evidence>
<dbReference type="AlphaFoldDB" id="A0A916Z8T2"/>
<protein>
    <recommendedName>
        <fullName evidence="2">TrwC relaxase domain-containing protein</fullName>
    </recommendedName>
</protein>
<keyword evidence="4" id="KW-1185">Reference proteome</keyword>
<dbReference type="SUPFAM" id="SSF55464">
    <property type="entry name" value="Origin of replication-binding domain, RBD-like"/>
    <property type="match status" value="1"/>
</dbReference>
<dbReference type="RefSeq" id="WP_066769603.1">
    <property type="nucleotide sequence ID" value="NZ_BMIP01000011.1"/>
</dbReference>
<comment type="caution">
    <text evidence="3">The sequence shown here is derived from an EMBL/GenBank/DDBJ whole genome shotgun (WGS) entry which is preliminary data.</text>
</comment>
<dbReference type="NCBIfam" id="NF041492">
    <property type="entry name" value="MobF"/>
    <property type="match status" value="1"/>
</dbReference>
<reference evidence="3" key="2">
    <citation type="submission" date="2020-09" db="EMBL/GenBank/DDBJ databases">
        <authorList>
            <person name="Sun Q."/>
            <person name="Zhou Y."/>
        </authorList>
    </citation>
    <scope>NUCLEOTIDE SEQUENCE</scope>
    <source>
        <strain evidence="3">CGMCC 1.15360</strain>
    </source>
</reference>
<reference evidence="3" key="1">
    <citation type="journal article" date="2014" name="Int. J. Syst. Evol. Microbiol.">
        <title>Complete genome sequence of Corynebacterium casei LMG S-19264T (=DSM 44701T), isolated from a smear-ripened cheese.</title>
        <authorList>
            <consortium name="US DOE Joint Genome Institute (JGI-PGF)"/>
            <person name="Walter F."/>
            <person name="Albersmeier A."/>
            <person name="Kalinowski J."/>
            <person name="Ruckert C."/>
        </authorList>
    </citation>
    <scope>NUCLEOTIDE SEQUENCE</scope>
    <source>
        <strain evidence="3">CGMCC 1.15360</strain>
    </source>
</reference>
<dbReference type="Proteomes" id="UP000612349">
    <property type="component" value="Unassembled WGS sequence"/>
</dbReference>
<dbReference type="Gene3D" id="2.30.30.940">
    <property type="match status" value="1"/>
</dbReference>
<feature type="region of interest" description="Disordered" evidence="1">
    <location>
        <begin position="951"/>
        <end position="1007"/>
    </location>
</feature>
<feature type="compositionally biased region" description="Basic and acidic residues" evidence="1">
    <location>
        <begin position="998"/>
        <end position="1007"/>
    </location>
</feature>
<accession>A0A916Z8T2</accession>
<dbReference type="Pfam" id="PF13604">
    <property type="entry name" value="AAA_30"/>
    <property type="match status" value="1"/>
</dbReference>
<name>A0A916Z8T2_9SPHN</name>
<sequence length="1007" mass="108982">MTASVAPVGSAGGAAHYFAQDDYYIGDDTAEHSEWGGAGADRLGLDGSVSKSDFQNVLDGKMPDGTVINASEKRQNGTDLTFSAPKSVSILALVTGDKRLGEAQLAAVRATMIDVQNKFAETRDYSRNSKGEPVQTGNLTYALFQHDTSRKLDPQLHTHAVVAAVTQAPNGKWQALHNRQLWANNAEIGSRYHGYLRAEIEKLGYQTEITGKHGQFEIRGVDKETLKEFSQRRTEILEKSAELGITTPQGQDAVVINTRDPKLNAEDKTQLRTEWQERAAARGFDGQALVDAAIARSGQNRDAPIGAIGRVNAIASEIRETVGAYLQPADPLTTNGINRIKLTPAQMRTEAALASAIRSIGEREAAFSPGQLAKTALDYGLSGVTPDKIDSRLSDLIKSGQLVPGASDRLDGKVELLTTPEHLKTERAVLAQIDAGRGEAQPIVAPESAAERLNAVSGDIALNGEQLAAGTLALSSQDRSVVIQGVAGAGKTTLISAIASVAHEEGKEVIGIAVANKMVNDLRDGTKIRSASGELVQGGIEAQSLSSFVNQHIRGALSGKGEAFEQSREALAGKIVVLDEASMVSNKQMLAVTTIANKLGVEKLVMIGDRQQLLAVEAGKAFALVQSHNPDMARMDTSQRQTTEHMIVAGDLARSGHVTDAIRSLGDRVVNGGANHLQVAAEKWLALSPEDRDRTAIYSSGRIARAEMNSTVQAGLKAEGVLRGEGLQLTTLLPAHATREDLRHSATYQPGHLLEVSRGSTPPGLRPGTYRVTGTDEKGRVQLQDHKDRIRTFDPSKIRPGETKDNLRLYEKHEEKIYEGDKIRWSEKDAERGLNKSEEAKVLEIRDGIVKFENAKGDIVEMKQNDRMLERLGLSYAINMHQAQGDTRDQAIGEIDSRSRHLTNERLALVMLTRVREDITIVSNDPDAMLKAIDRNPGDKHAALEAIGEKSVDKAARADRSDTFDPKVPDHLKGGSDSLPPMPKANLENMRPVPSLDLPERNIERSR</sequence>
<evidence type="ECO:0000313" key="3">
    <source>
        <dbReference type="EMBL" id="GGD81916.1"/>
    </source>
</evidence>